<keyword evidence="1" id="KW-0677">Repeat</keyword>
<name>A0A1V9Y587_9STRA</name>
<evidence type="ECO:0000313" key="6">
    <source>
        <dbReference type="Proteomes" id="UP000243217"/>
    </source>
</evidence>
<gene>
    <name evidence="5" type="ORF">THRCLA_11920</name>
</gene>
<keyword evidence="6" id="KW-1185">Reference proteome</keyword>
<comment type="caution">
    <text evidence="5">The sequence shown here is derived from an EMBL/GenBank/DDBJ whole genome shotgun (WGS) entry which is preliminary data.</text>
</comment>
<proteinExistence type="predicted"/>
<dbReference type="PANTHER" id="PTHR24173">
    <property type="entry name" value="ANKYRIN REPEAT CONTAINING"/>
    <property type="match status" value="1"/>
</dbReference>
<accession>A0A1V9Y587</accession>
<dbReference type="PROSITE" id="PS50088">
    <property type="entry name" value="ANK_REPEAT"/>
    <property type="match status" value="1"/>
</dbReference>
<dbReference type="SMART" id="SM00248">
    <property type="entry name" value="ANK"/>
    <property type="match status" value="3"/>
</dbReference>
<reference evidence="5 6" key="1">
    <citation type="journal article" date="2014" name="Genome Biol. Evol.">
        <title>The secreted proteins of Achlya hypogyna and Thraustotheca clavata identify the ancestral oomycete secretome and reveal gene acquisitions by horizontal gene transfer.</title>
        <authorList>
            <person name="Misner I."/>
            <person name="Blouin N."/>
            <person name="Leonard G."/>
            <person name="Richards T.A."/>
            <person name="Lane C.E."/>
        </authorList>
    </citation>
    <scope>NUCLEOTIDE SEQUENCE [LARGE SCALE GENOMIC DNA]</scope>
    <source>
        <strain evidence="5 6">ATCC 34112</strain>
    </source>
</reference>
<dbReference type="PANTHER" id="PTHR24173:SF74">
    <property type="entry name" value="ANKYRIN REPEAT DOMAIN-CONTAINING PROTEIN 16"/>
    <property type="match status" value="1"/>
</dbReference>
<evidence type="ECO:0000256" key="3">
    <source>
        <dbReference type="PROSITE-ProRule" id="PRU00023"/>
    </source>
</evidence>
<dbReference type="Pfam" id="PF12796">
    <property type="entry name" value="Ank_2"/>
    <property type="match status" value="1"/>
</dbReference>
<protein>
    <submittedName>
        <fullName evidence="5">Uncharacterized protein</fullName>
    </submittedName>
</protein>
<evidence type="ECO:0000256" key="2">
    <source>
        <dbReference type="ARBA" id="ARBA00023043"/>
    </source>
</evidence>
<dbReference type="Gene3D" id="1.25.40.20">
    <property type="entry name" value="Ankyrin repeat-containing domain"/>
    <property type="match status" value="1"/>
</dbReference>
<dbReference type="AlphaFoldDB" id="A0A1V9Y587"/>
<evidence type="ECO:0000256" key="4">
    <source>
        <dbReference type="SAM" id="MobiDB-lite"/>
    </source>
</evidence>
<dbReference type="OrthoDB" id="70257at2759"/>
<evidence type="ECO:0000256" key="1">
    <source>
        <dbReference type="ARBA" id="ARBA00022737"/>
    </source>
</evidence>
<feature type="repeat" description="ANK" evidence="3">
    <location>
        <begin position="99"/>
        <end position="124"/>
    </location>
</feature>
<dbReference type="EMBL" id="JNBS01005110">
    <property type="protein sequence ID" value="OQR80881.1"/>
    <property type="molecule type" value="Genomic_DNA"/>
</dbReference>
<feature type="region of interest" description="Disordered" evidence="4">
    <location>
        <begin position="422"/>
        <end position="442"/>
    </location>
</feature>
<dbReference type="PROSITE" id="PS50297">
    <property type="entry name" value="ANK_REP_REGION"/>
    <property type="match status" value="1"/>
</dbReference>
<dbReference type="STRING" id="74557.A0A1V9Y587"/>
<organism evidence="5 6">
    <name type="scientific">Thraustotheca clavata</name>
    <dbReference type="NCBI Taxonomy" id="74557"/>
    <lineage>
        <taxon>Eukaryota</taxon>
        <taxon>Sar</taxon>
        <taxon>Stramenopiles</taxon>
        <taxon>Oomycota</taxon>
        <taxon>Saprolegniomycetes</taxon>
        <taxon>Saprolegniales</taxon>
        <taxon>Achlyaceae</taxon>
        <taxon>Thraustotheca</taxon>
    </lineage>
</organism>
<keyword evidence="2 3" id="KW-0040">ANK repeat</keyword>
<dbReference type="SUPFAM" id="SSF48403">
    <property type="entry name" value="Ankyrin repeat"/>
    <property type="match status" value="1"/>
</dbReference>
<sequence>MGNNASIHECCRTGDLHGLKTLLNESDDIEQMDEYGRTPLLVAAGADPIVKSPSPTPLSDLDPVKVAATTMMQEKKQIVVEMIQLLVQKQANLDHRDEKGWTALHYACQAQNDQAIIYLLQLGALPMRDELGLLPQDFLLHNGYPESIQSAENVFAMLERVTDPSPYKMKLLSLRSSGIAEIRLGAHLEKSSVVTVEFDIPENHSPKDYVQLLIYNEEGDTNIEVGPTQLVPPGTNGQVAFKCEYGTLPCIYRFVYVKCDINAISRVVVASGCTASVQTSIGEVFQYELYLYDRVVEVESVTEYEFFDQPTIALKRIGLIQSSPDDIDWIDVLPENHIVAVNDVVIAGMSFEAAIRQLQMNNGTKCTKLLMQNSVVSSISFRQVAIGDFIHEKILGIGVIGKYASLQPLDVSESIPDAPVLADTLPQQPKEPEERKLSASESVVSDDFYDPISPTSLQAPASPLNGVSTAHTVPNTMQMVGDMFEGIALSSQAEVH</sequence>
<dbReference type="InterPro" id="IPR002110">
    <property type="entry name" value="Ankyrin_rpt"/>
</dbReference>
<evidence type="ECO:0000313" key="5">
    <source>
        <dbReference type="EMBL" id="OQR80881.1"/>
    </source>
</evidence>
<dbReference type="InterPro" id="IPR036770">
    <property type="entry name" value="Ankyrin_rpt-contain_sf"/>
</dbReference>
<dbReference type="Proteomes" id="UP000243217">
    <property type="component" value="Unassembled WGS sequence"/>
</dbReference>